<evidence type="ECO:0000313" key="4">
    <source>
        <dbReference type="Proteomes" id="UP000030765"/>
    </source>
</evidence>
<organism evidence="2">
    <name type="scientific">Anopheles sinensis</name>
    <name type="common">Mosquito</name>
    <dbReference type="NCBI Taxonomy" id="74873"/>
    <lineage>
        <taxon>Eukaryota</taxon>
        <taxon>Metazoa</taxon>
        <taxon>Ecdysozoa</taxon>
        <taxon>Arthropoda</taxon>
        <taxon>Hexapoda</taxon>
        <taxon>Insecta</taxon>
        <taxon>Pterygota</taxon>
        <taxon>Neoptera</taxon>
        <taxon>Endopterygota</taxon>
        <taxon>Diptera</taxon>
        <taxon>Nematocera</taxon>
        <taxon>Culicoidea</taxon>
        <taxon>Culicidae</taxon>
        <taxon>Anophelinae</taxon>
        <taxon>Anopheles</taxon>
    </lineage>
</organism>
<dbReference type="EMBL" id="ATLV01014925">
    <property type="status" value="NOT_ANNOTATED_CDS"/>
    <property type="molecule type" value="Genomic_DNA"/>
</dbReference>
<name>A0A084VNU9_ANOSI</name>
<proteinExistence type="predicted"/>
<protein>
    <submittedName>
        <fullName evidence="2 3">Lipoyl synthase</fullName>
    </submittedName>
</protein>
<evidence type="ECO:0000313" key="3">
    <source>
        <dbReference type="EnsemblMetazoa" id="ASIC007090-PA"/>
    </source>
</evidence>
<keyword evidence="4" id="KW-1185">Reference proteome</keyword>
<dbReference type="VEuPathDB" id="VectorBase:ASIC007090"/>
<dbReference type="VEuPathDB" id="VectorBase:ASIS018035"/>
<dbReference type="Proteomes" id="UP000030765">
    <property type="component" value="Unassembled WGS sequence"/>
</dbReference>
<reference evidence="2 4" key="1">
    <citation type="journal article" date="2014" name="BMC Genomics">
        <title>Genome sequence of Anopheles sinensis provides insight into genetics basis of mosquito competence for malaria parasites.</title>
        <authorList>
            <person name="Zhou D."/>
            <person name="Zhang D."/>
            <person name="Ding G."/>
            <person name="Shi L."/>
            <person name="Hou Q."/>
            <person name="Ye Y."/>
            <person name="Xu Y."/>
            <person name="Zhou H."/>
            <person name="Xiong C."/>
            <person name="Li S."/>
            <person name="Yu J."/>
            <person name="Hong S."/>
            <person name="Yu X."/>
            <person name="Zou P."/>
            <person name="Chen C."/>
            <person name="Chang X."/>
            <person name="Wang W."/>
            <person name="Lv Y."/>
            <person name="Sun Y."/>
            <person name="Ma L."/>
            <person name="Shen B."/>
            <person name="Zhu C."/>
        </authorList>
    </citation>
    <scope>NUCLEOTIDE SEQUENCE [LARGE SCALE GENOMIC DNA]</scope>
</reference>
<dbReference type="EnsemblMetazoa" id="ASIC007090-RA">
    <property type="protein sequence ID" value="ASIC007090-PA"/>
    <property type="gene ID" value="ASIC007090"/>
</dbReference>
<dbReference type="EMBL" id="KE524996">
    <property type="protein sequence ID" value="KFB39643.1"/>
    <property type="molecule type" value="Genomic_DNA"/>
</dbReference>
<evidence type="ECO:0000313" key="2">
    <source>
        <dbReference type="EMBL" id="KFB39643.1"/>
    </source>
</evidence>
<evidence type="ECO:0000256" key="1">
    <source>
        <dbReference type="SAM" id="MobiDB-lite"/>
    </source>
</evidence>
<feature type="region of interest" description="Disordered" evidence="1">
    <location>
        <begin position="146"/>
        <end position="178"/>
    </location>
</feature>
<sequence length="178" mass="19313">MASSGTRSPRKRLSALVGLLPHQCCSARRCRHHETTSATTIVTTAAACVAASITPLRSLRPCRDGVCAISHDYTVSLCRFPSFGQYGSRSCIRSPKSVRWKDRLGDELLALSDTVGLAMLRNGIRCRVGQMDGRFGSPPLQPWWKKGASDAFPREDPAVDQGRPPTTSIAFPPSGAMR</sequence>
<dbReference type="AlphaFoldDB" id="A0A084VNU9"/>
<reference evidence="3" key="2">
    <citation type="submission" date="2020-05" db="UniProtKB">
        <authorList>
            <consortium name="EnsemblMetazoa"/>
        </authorList>
    </citation>
    <scope>IDENTIFICATION</scope>
</reference>
<gene>
    <name evidence="2" type="ORF">ZHAS_00007090</name>
</gene>
<accession>A0A084VNU9</accession>